<dbReference type="EMBL" id="JAIQCJ010001983">
    <property type="protein sequence ID" value="KAJ8786518.1"/>
    <property type="molecule type" value="Genomic_DNA"/>
</dbReference>
<proteinExistence type="predicted"/>
<keyword evidence="2" id="KW-1185">Reference proteome</keyword>
<accession>A0AB34H3Y7</accession>
<evidence type="ECO:0000313" key="2">
    <source>
        <dbReference type="Proteomes" id="UP001159641"/>
    </source>
</evidence>
<reference evidence="1 2" key="1">
    <citation type="submission" date="2022-11" db="EMBL/GenBank/DDBJ databases">
        <title>Whole genome sequence of Eschrichtius robustus ER-17-0199.</title>
        <authorList>
            <person name="Bruniche-Olsen A."/>
            <person name="Black A.N."/>
            <person name="Fields C.J."/>
            <person name="Walden K."/>
            <person name="Dewoody J.A."/>
        </authorList>
    </citation>
    <scope>NUCLEOTIDE SEQUENCE [LARGE SCALE GENOMIC DNA]</scope>
    <source>
        <strain evidence="1">ER-17-0199</strain>
        <tissue evidence="1">Blubber</tissue>
    </source>
</reference>
<protein>
    <submittedName>
        <fullName evidence="1">Uncharacterized protein</fullName>
    </submittedName>
</protein>
<dbReference type="Proteomes" id="UP001159641">
    <property type="component" value="Unassembled WGS sequence"/>
</dbReference>
<gene>
    <name evidence="1" type="ORF">J1605_006007</name>
</gene>
<dbReference type="AlphaFoldDB" id="A0AB34H3Y7"/>
<organism evidence="1 2">
    <name type="scientific">Eschrichtius robustus</name>
    <name type="common">California gray whale</name>
    <name type="synonym">Eschrichtius gibbosus</name>
    <dbReference type="NCBI Taxonomy" id="9764"/>
    <lineage>
        <taxon>Eukaryota</taxon>
        <taxon>Metazoa</taxon>
        <taxon>Chordata</taxon>
        <taxon>Craniata</taxon>
        <taxon>Vertebrata</taxon>
        <taxon>Euteleostomi</taxon>
        <taxon>Mammalia</taxon>
        <taxon>Eutheria</taxon>
        <taxon>Laurasiatheria</taxon>
        <taxon>Artiodactyla</taxon>
        <taxon>Whippomorpha</taxon>
        <taxon>Cetacea</taxon>
        <taxon>Mysticeti</taxon>
        <taxon>Eschrichtiidae</taxon>
        <taxon>Eschrichtius</taxon>
    </lineage>
</organism>
<name>A0AB34H3Y7_ESCRO</name>
<sequence>MEQEESAVLCPTVAWTDPAVAMLEWELHLDGGHRSCQEPSEVHVTGGPQRVLLASSAVTILPAPLRGAQNSLGGGHHRATVVGLGCVPPDVFVPIGQHCRLPHIETCDVLVLGSQTLLPGVWWAPCTWAVDLRVSGPTASVGLGIARFSVNVWTEGSVLGAVLCREGTGPGVSHASH</sequence>
<evidence type="ECO:0000313" key="1">
    <source>
        <dbReference type="EMBL" id="KAJ8786518.1"/>
    </source>
</evidence>
<comment type="caution">
    <text evidence="1">The sequence shown here is derived from an EMBL/GenBank/DDBJ whole genome shotgun (WGS) entry which is preliminary data.</text>
</comment>